<dbReference type="InterPro" id="IPR006298">
    <property type="entry name" value="BipA"/>
</dbReference>
<dbReference type="InterPro" id="IPR048876">
    <property type="entry name" value="BipA_C"/>
</dbReference>
<dbReference type="NCBIfam" id="TIGR01394">
    <property type="entry name" value="TypA_BipA"/>
    <property type="match status" value="1"/>
</dbReference>
<dbReference type="FunFam" id="3.40.50.300:FF:000055">
    <property type="entry name" value="GTP-binding protein TypA"/>
    <property type="match status" value="1"/>
</dbReference>
<name>A0A0G4GHK8_9ALVE</name>
<dbReference type="GO" id="GO:0003924">
    <property type="term" value="F:GTPase activity"/>
    <property type="evidence" value="ECO:0007669"/>
    <property type="project" value="InterPro"/>
</dbReference>
<dbReference type="InterPro" id="IPR000795">
    <property type="entry name" value="T_Tr_GTP-bd_dom"/>
</dbReference>
<reference evidence="4" key="1">
    <citation type="submission" date="2014-11" db="EMBL/GenBank/DDBJ databases">
        <authorList>
            <person name="Otto D Thomas"/>
            <person name="Naeem Raeece"/>
        </authorList>
    </citation>
    <scope>NUCLEOTIDE SEQUENCE</scope>
</reference>
<dbReference type="GO" id="GO:1990904">
    <property type="term" value="C:ribonucleoprotein complex"/>
    <property type="evidence" value="ECO:0007669"/>
    <property type="project" value="TreeGrafter"/>
</dbReference>
<dbReference type="InterPro" id="IPR035647">
    <property type="entry name" value="EFG_III/V"/>
</dbReference>
<dbReference type="InterPro" id="IPR035651">
    <property type="entry name" value="BipA_V"/>
</dbReference>
<dbReference type="VEuPathDB" id="CryptoDB:Cvel_655"/>
<dbReference type="PhylomeDB" id="A0A0G4GHK8"/>
<dbReference type="InterPro" id="IPR027417">
    <property type="entry name" value="P-loop_NTPase"/>
</dbReference>
<dbReference type="SUPFAM" id="SSF52540">
    <property type="entry name" value="P-loop containing nucleoside triphosphate hydrolases"/>
    <property type="match status" value="1"/>
</dbReference>
<dbReference type="Pfam" id="PF00679">
    <property type="entry name" value="EFG_C"/>
    <property type="match status" value="1"/>
</dbReference>
<dbReference type="Pfam" id="PF00009">
    <property type="entry name" value="GTP_EFTU"/>
    <property type="match status" value="1"/>
</dbReference>
<gene>
    <name evidence="4" type="ORF">Cvel_655</name>
</gene>
<dbReference type="FunFam" id="3.30.70.240:FF:000002">
    <property type="entry name" value="GTP-binding protein TypA"/>
    <property type="match status" value="1"/>
</dbReference>
<dbReference type="InterPro" id="IPR005225">
    <property type="entry name" value="Small_GTP-bd"/>
</dbReference>
<dbReference type="Pfam" id="PF21018">
    <property type="entry name" value="BipA_C"/>
    <property type="match status" value="1"/>
</dbReference>
<organism evidence="4">
    <name type="scientific">Chromera velia CCMP2878</name>
    <dbReference type="NCBI Taxonomy" id="1169474"/>
    <lineage>
        <taxon>Eukaryota</taxon>
        <taxon>Sar</taxon>
        <taxon>Alveolata</taxon>
        <taxon>Colpodellida</taxon>
        <taxon>Chromeraceae</taxon>
        <taxon>Chromera</taxon>
    </lineage>
</organism>
<dbReference type="FunFam" id="2.40.50.250:FF:000001">
    <property type="entry name" value="GTP-binding protein TypA"/>
    <property type="match status" value="1"/>
</dbReference>
<dbReference type="PRINTS" id="PR00315">
    <property type="entry name" value="ELONGATNFCT"/>
</dbReference>
<dbReference type="InterPro" id="IPR053905">
    <property type="entry name" value="EF-G-like_DII"/>
</dbReference>
<dbReference type="GO" id="GO:0005525">
    <property type="term" value="F:GTP binding"/>
    <property type="evidence" value="ECO:0007669"/>
    <property type="project" value="UniProtKB-KW"/>
</dbReference>
<dbReference type="EMBL" id="CDMZ01001215">
    <property type="protein sequence ID" value="CEM29178.1"/>
    <property type="molecule type" value="Genomic_DNA"/>
</dbReference>
<dbReference type="InterPro" id="IPR000640">
    <property type="entry name" value="EFG_V-like"/>
</dbReference>
<dbReference type="InterPro" id="IPR047041">
    <property type="entry name" value="BipA_GTP-bd_dom"/>
</dbReference>
<feature type="domain" description="Tr-type G" evidence="3">
    <location>
        <begin position="33"/>
        <end position="227"/>
    </location>
</feature>
<dbReference type="Gene3D" id="2.40.30.10">
    <property type="entry name" value="Translation factors"/>
    <property type="match status" value="1"/>
</dbReference>
<dbReference type="Gene3D" id="3.30.70.240">
    <property type="match status" value="1"/>
</dbReference>
<keyword evidence="2" id="KW-0342">GTP-binding</keyword>
<evidence type="ECO:0000313" key="4">
    <source>
        <dbReference type="EMBL" id="CEM29178.1"/>
    </source>
</evidence>
<dbReference type="CDD" id="cd01891">
    <property type="entry name" value="TypA_BipA"/>
    <property type="match status" value="1"/>
</dbReference>
<dbReference type="InterPro" id="IPR047042">
    <property type="entry name" value="BipA_II"/>
</dbReference>
<accession>A0A0G4GHK8</accession>
<dbReference type="PROSITE" id="PS00301">
    <property type="entry name" value="G_TR_1"/>
    <property type="match status" value="1"/>
</dbReference>
<dbReference type="CDD" id="cd03710">
    <property type="entry name" value="BipA_TypA_C"/>
    <property type="match status" value="1"/>
</dbReference>
<evidence type="ECO:0000259" key="3">
    <source>
        <dbReference type="PROSITE" id="PS51722"/>
    </source>
</evidence>
<dbReference type="Gene3D" id="3.40.50.300">
    <property type="entry name" value="P-loop containing nucleotide triphosphate hydrolases"/>
    <property type="match status" value="1"/>
</dbReference>
<protein>
    <recommendedName>
        <fullName evidence="3">Tr-type G domain-containing protein</fullName>
    </recommendedName>
</protein>
<dbReference type="PROSITE" id="PS51722">
    <property type="entry name" value="G_TR_2"/>
    <property type="match status" value="1"/>
</dbReference>
<dbReference type="Gene3D" id="2.40.50.250">
    <property type="entry name" value="bipa protein"/>
    <property type="match status" value="1"/>
</dbReference>
<dbReference type="NCBIfam" id="TIGR00231">
    <property type="entry name" value="small_GTP"/>
    <property type="match status" value="1"/>
</dbReference>
<dbReference type="PANTHER" id="PTHR42908:SF8">
    <property type="entry name" value="TR-TYPE G DOMAIN-CONTAINING PROTEIN"/>
    <property type="match status" value="1"/>
</dbReference>
<dbReference type="PANTHER" id="PTHR42908">
    <property type="entry name" value="TRANSLATION ELONGATION FACTOR-RELATED"/>
    <property type="match status" value="1"/>
</dbReference>
<dbReference type="SUPFAM" id="SSF50447">
    <property type="entry name" value="Translation proteins"/>
    <property type="match status" value="1"/>
</dbReference>
<sequence length="628" mass="69469">MPRRSRMSRPVLTELFQQTATAEETAEKQTRRDDIRNIAIIAHVDHGKTTLVDAMLKEAHVFRDGAVVQDRVMDSNDQERERGITILAKNTAIDFEGTKINIVDTPGHADFGGEVERIMNMVDGVLLVVDANEGPKPQTRFVLKKALELGNKAVVVINKVDRPNARPDEVVDKTFDLFLELGATDDQANFEIIYASGLLGQSGNEPDQLETSMTPLFKKVLQLPGPVITEGAPLQMMITNIDFDQYKGRLAIGRLGAGTLEKGMQVGVMRPGEEPRRNTIGELFVFDNLGKKPVDKAVPGDVVCFSGLKEFTIGDTVVDLNNPRPLEPIKVEDPTVRMTFKVNTSPLLGKDPDSKFLTINQLRDRLEKELDRNVALKVDFDSEGEGYIVSGRGQMHLTVLVENMRREGYELMVGPPSVIEKKIDGVKCEPWEALEVTVPEEHMGAVIEVLSARKAEMSNMETLNGQTTLFYLIPTRATIGLRSQLLTASKGFAVIDSTFDSYRPSAGVIQPRERGSLIATADGTCTGEGVKNAQERGDIFVSPGDKIYRGMIVGINSRNDDLRVNICKEKRLTNMRSATKEAYEGIATPLELTLDSAVEYIDPDEILEVTPNSIRMLKKNRESKGRGM</sequence>
<keyword evidence="1" id="KW-0547">Nucleotide-binding</keyword>
<dbReference type="SUPFAM" id="SSF54980">
    <property type="entry name" value="EF-G C-terminal domain-like"/>
    <property type="match status" value="2"/>
</dbReference>
<dbReference type="Pfam" id="PF22042">
    <property type="entry name" value="EF-G_D2"/>
    <property type="match status" value="1"/>
</dbReference>
<dbReference type="InterPro" id="IPR031157">
    <property type="entry name" value="G_TR_CS"/>
</dbReference>
<dbReference type="InterPro" id="IPR009000">
    <property type="entry name" value="Transl_B-barrel_sf"/>
</dbReference>
<dbReference type="GO" id="GO:0005829">
    <property type="term" value="C:cytosol"/>
    <property type="evidence" value="ECO:0007669"/>
    <property type="project" value="TreeGrafter"/>
</dbReference>
<evidence type="ECO:0000256" key="1">
    <source>
        <dbReference type="ARBA" id="ARBA00022741"/>
    </source>
</evidence>
<dbReference type="AlphaFoldDB" id="A0A0G4GHK8"/>
<dbReference type="CDD" id="cd03691">
    <property type="entry name" value="BipA_TypA_II"/>
    <property type="match status" value="1"/>
</dbReference>
<dbReference type="InterPro" id="IPR042116">
    <property type="entry name" value="TypA/BipA_C"/>
</dbReference>
<dbReference type="SMART" id="SM00838">
    <property type="entry name" value="EFG_C"/>
    <property type="match status" value="1"/>
</dbReference>
<proteinExistence type="predicted"/>
<evidence type="ECO:0000256" key="2">
    <source>
        <dbReference type="ARBA" id="ARBA00023134"/>
    </source>
</evidence>
<dbReference type="Gene3D" id="3.30.70.870">
    <property type="entry name" value="Elongation Factor G (Translational Gtpase), domain 3"/>
    <property type="match status" value="1"/>
</dbReference>